<dbReference type="InterPro" id="IPR011051">
    <property type="entry name" value="RmlC_Cupin_sf"/>
</dbReference>
<comment type="caution">
    <text evidence="2">The sequence shown here is derived from an EMBL/GenBank/DDBJ whole genome shotgun (WGS) entry which is preliminary data.</text>
</comment>
<feature type="domain" description="ChrR-like cupin" evidence="1">
    <location>
        <begin position="9"/>
        <end position="111"/>
    </location>
</feature>
<dbReference type="Gene3D" id="2.60.120.10">
    <property type="entry name" value="Jelly Rolls"/>
    <property type="match status" value="2"/>
</dbReference>
<gene>
    <name evidence="2" type="ORF">VB854_18085</name>
</gene>
<sequence>MELNADFTARVAIDSNAPDWVPSPLAGVDRRMLDRIGGEVARATSIVRYAPGSYFTAHTHGGGEEFLVLDGIFSDEHGDFGPGSYVRNPVGSSHTPFSNDGCTIFVKLWQMDLADQTGVRIDAVNDGAWQRPPFDGAEYKLLHSFGDETVALVRLAPGAPAIHHVHDGGEELFIIEGDLYDEDGTYPAGTWLRSPPGSEHAPTTRGGCLLYAKSGHLGKLAAEGWRMPAG</sequence>
<dbReference type="EMBL" id="JAYGHT010000113">
    <property type="protein sequence ID" value="MEA5520851.1"/>
    <property type="molecule type" value="Genomic_DNA"/>
</dbReference>
<organism evidence="2 3">
    <name type="scientific">Limnoraphis robusta CCNP1315</name>
    <dbReference type="NCBI Taxonomy" id="3110306"/>
    <lineage>
        <taxon>Bacteria</taxon>
        <taxon>Bacillati</taxon>
        <taxon>Cyanobacteriota</taxon>
        <taxon>Cyanophyceae</taxon>
        <taxon>Oscillatoriophycideae</taxon>
        <taxon>Oscillatoriales</taxon>
        <taxon>Sirenicapillariaceae</taxon>
        <taxon>Limnoraphis</taxon>
    </lineage>
</organism>
<dbReference type="Pfam" id="PF12973">
    <property type="entry name" value="Cupin_7"/>
    <property type="match status" value="2"/>
</dbReference>
<dbReference type="InterPro" id="IPR014710">
    <property type="entry name" value="RmlC-like_jellyroll"/>
</dbReference>
<reference evidence="2 3" key="1">
    <citation type="submission" date="2023-12" db="EMBL/GenBank/DDBJ databases">
        <title>Baltic Sea Cyanobacteria.</title>
        <authorList>
            <person name="Delbaje E."/>
            <person name="Fewer D.P."/>
            <person name="Shishido T.K."/>
        </authorList>
    </citation>
    <scope>NUCLEOTIDE SEQUENCE [LARGE SCALE GENOMIC DNA]</scope>
    <source>
        <strain evidence="2 3">CCNP 1315</strain>
    </source>
</reference>
<dbReference type="CDD" id="cd20303">
    <property type="entry name" value="cupin_ChrR_1"/>
    <property type="match status" value="2"/>
</dbReference>
<evidence type="ECO:0000313" key="2">
    <source>
        <dbReference type="EMBL" id="MEA5520851.1"/>
    </source>
</evidence>
<feature type="domain" description="ChrR-like cupin" evidence="1">
    <location>
        <begin position="125"/>
        <end position="217"/>
    </location>
</feature>
<dbReference type="InterPro" id="IPR025979">
    <property type="entry name" value="ChrR-like_cupin_dom"/>
</dbReference>
<evidence type="ECO:0000259" key="1">
    <source>
        <dbReference type="Pfam" id="PF12973"/>
    </source>
</evidence>
<dbReference type="SUPFAM" id="SSF51182">
    <property type="entry name" value="RmlC-like cupins"/>
    <property type="match status" value="2"/>
</dbReference>
<name>A0ABU5U1U4_9CYAN</name>
<keyword evidence="3" id="KW-1185">Reference proteome</keyword>
<accession>A0ABU5U1U4</accession>
<evidence type="ECO:0000313" key="3">
    <source>
        <dbReference type="Proteomes" id="UP001301728"/>
    </source>
</evidence>
<dbReference type="Proteomes" id="UP001301728">
    <property type="component" value="Unassembled WGS sequence"/>
</dbReference>
<proteinExistence type="predicted"/>
<protein>
    <submittedName>
        <fullName evidence="2">Cupin domain-containing protein</fullName>
    </submittedName>
</protein>